<organism evidence="2 3">
    <name type="scientific">Streptomyces chrestomyceticus</name>
    <dbReference type="NCBI Taxonomy" id="68185"/>
    <lineage>
        <taxon>Bacteria</taxon>
        <taxon>Bacillati</taxon>
        <taxon>Actinomycetota</taxon>
        <taxon>Actinomycetes</taxon>
        <taxon>Kitasatosporales</taxon>
        <taxon>Streptomycetaceae</taxon>
        <taxon>Streptomyces</taxon>
    </lineage>
</organism>
<protein>
    <submittedName>
        <fullName evidence="2">Uncharacterized protein</fullName>
    </submittedName>
</protein>
<gene>
    <name evidence="2" type="ORF">RB636_37760</name>
</gene>
<evidence type="ECO:0000313" key="2">
    <source>
        <dbReference type="EMBL" id="MEF3118911.1"/>
    </source>
</evidence>
<reference evidence="2 3" key="1">
    <citation type="submission" date="2023-08" db="EMBL/GenBank/DDBJ databases">
        <authorList>
            <person name="Sharma P."/>
            <person name="Verma V."/>
            <person name="Mohan M.K."/>
            <person name="Dubey A.K."/>
        </authorList>
    </citation>
    <scope>NUCLEOTIDE SEQUENCE [LARGE SCALE GENOMIC DNA]</scope>
    <source>
        <strain evidence="2 3">ADP4</strain>
    </source>
</reference>
<sequence>MPANPNPPMSSESSGLVRARTRINGARNRDATPSDGGGTGRTDGND</sequence>
<evidence type="ECO:0000313" key="3">
    <source>
        <dbReference type="Proteomes" id="UP001348265"/>
    </source>
</evidence>
<dbReference type="Proteomes" id="UP001348265">
    <property type="component" value="Unassembled WGS sequence"/>
</dbReference>
<feature type="compositionally biased region" description="Gly residues" evidence="1">
    <location>
        <begin position="35"/>
        <end position="46"/>
    </location>
</feature>
<accession>A0ABU7X5W0</accession>
<name>A0ABU7X5W0_9ACTN</name>
<proteinExistence type="predicted"/>
<feature type="region of interest" description="Disordered" evidence="1">
    <location>
        <begin position="1"/>
        <end position="46"/>
    </location>
</feature>
<dbReference type="RefSeq" id="WP_331789822.1">
    <property type="nucleotide sequence ID" value="NZ_JAVFKM010000034.1"/>
</dbReference>
<comment type="caution">
    <text evidence="2">The sequence shown here is derived from an EMBL/GenBank/DDBJ whole genome shotgun (WGS) entry which is preliminary data.</text>
</comment>
<keyword evidence="3" id="KW-1185">Reference proteome</keyword>
<dbReference type="EMBL" id="JAVFKM010000034">
    <property type="protein sequence ID" value="MEF3118911.1"/>
    <property type="molecule type" value="Genomic_DNA"/>
</dbReference>
<evidence type="ECO:0000256" key="1">
    <source>
        <dbReference type="SAM" id="MobiDB-lite"/>
    </source>
</evidence>